<dbReference type="Gene3D" id="3.40.630.30">
    <property type="match status" value="1"/>
</dbReference>
<accession>A0A1I2FNL7</accession>
<gene>
    <name evidence="2" type="ORF">SAMN04488541_101475</name>
</gene>
<proteinExistence type="predicted"/>
<dbReference type="EMBL" id="FONY01000014">
    <property type="protein sequence ID" value="SFF06368.1"/>
    <property type="molecule type" value="Genomic_DNA"/>
</dbReference>
<evidence type="ECO:0000313" key="2">
    <source>
        <dbReference type="EMBL" id="SFF06368.1"/>
    </source>
</evidence>
<organism evidence="2 3">
    <name type="scientific">Thermoflexibacter ruber</name>
    <dbReference type="NCBI Taxonomy" id="1003"/>
    <lineage>
        <taxon>Bacteria</taxon>
        <taxon>Pseudomonadati</taxon>
        <taxon>Bacteroidota</taxon>
        <taxon>Cytophagia</taxon>
        <taxon>Cytophagales</taxon>
        <taxon>Thermoflexibacteraceae</taxon>
        <taxon>Thermoflexibacter</taxon>
    </lineage>
</organism>
<dbReference type="AlphaFoldDB" id="A0A1I2FNL7"/>
<evidence type="ECO:0000313" key="3">
    <source>
        <dbReference type="Proteomes" id="UP000199513"/>
    </source>
</evidence>
<keyword evidence="3" id="KW-1185">Reference proteome</keyword>
<protein>
    <recommendedName>
        <fullName evidence="1">BioF2-like acetyltransferase domain-containing protein</fullName>
    </recommendedName>
</protein>
<dbReference type="InterPro" id="IPR016181">
    <property type="entry name" value="Acyl_CoA_acyltransferase"/>
</dbReference>
<feature type="domain" description="BioF2-like acetyltransferase" evidence="1">
    <location>
        <begin position="166"/>
        <end position="283"/>
    </location>
</feature>
<dbReference type="SUPFAM" id="SSF55729">
    <property type="entry name" value="Acyl-CoA N-acyltransferases (Nat)"/>
    <property type="match status" value="1"/>
</dbReference>
<reference evidence="2 3" key="1">
    <citation type="submission" date="2016-10" db="EMBL/GenBank/DDBJ databases">
        <authorList>
            <person name="de Groot N.N."/>
        </authorList>
    </citation>
    <scope>NUCLEOTIDE SEQUENCE [LARGE SCALE GENOMIC DNA]</scope>
    <source>
        <strain>GEY</strain>
        <strain evidence="3">DSM 9560</strain>
    </source>
</reference>
<dbReference type="InterPro" id="IPR038740">
    <property type="entry name" value="BioF2-like_GNAT_dom"/>
</dbReference>
<dbReference type="Proteomes" id="UP000199513">
    <property type="component" value="Unassembled WGS sequence"/>
</dbReference>
<dbReference type="STRING" id="1003.SAMN04488541_101475"/>
<sequence>MSTVKYFQHHQIDKEKWDTCIEQSPQAVIYAYAFYLDIVSPFWEAIIEEENGNYLTIMPLTWRKKYGITFLHQPIFCQQLGLFSTEKEVGIEKIEQFLQIVLEIYSFVPRYQWNVHNTCIFKNLESIFIQQLGNKNFTFFTTHHLALSRPYSMIYQNYSKDRKINLKRAEKANLEIVESEDIEPLLAMFKKDIAQKLPKGVAPNAYELFRKIFKALKVRKWCKLFYTKNTKGEIRAGALFVFYQNQIIYLFNACYQETRKENGRTLLIDYIIQSYANSDYIFDFESPEIEQIAYFYKSFGAEEIPYPAFINYNHLPFWVNALWEVKKYFQ</sequence>
<dbReference type="RefSeq" id="WP_143090866.1">
    <property type="nucleotide sequence ID" value="NZ_FONY01000014.1"/>
</dbReference>
<dbReference type="OrthoDB" id="116151at2"/>
<evidence type="ECO:0000259" key="1">
    <source>
        <dbReference type="Pfam" id="PF13480"/>
    </source>
</evidence>
<name>A0A1I2FNL7_9BACT</name>
<dbReference type="Pfam" id="PF13480">
    <property type="entry name" value="Acetyltransf_6"/>
    <property type="match status" value="1"/>
</dbReference>